<proteinExistence type="predicted"/>
<evidence type="ECO:0000313" key="2">
    <source>
        <dbReference type="EMBL" id="SDJ83055.1"/>
    </source>
</evidence>
<dbReference type="InterPro" id="IPR019235">
    <property type="entry name" value="DUF2178_TM"/>
</dbReference>
<keyword evidence="3" id="KW-1185">Reference proteome</keyword>
<gene>
    <name evidence="2" type="ORF">SAMN05216226_1106</name>
</gene>
<feature type="transmembrane region" description="Helical" evidence="1">
    <location>
        <begin position="27"/>
        <end position="47"/>
    </location>
</feature>
<evidence type="ECO:0000313" key="3">
    <source>
        <dbReference type="Proteomes" id="UP000198856"/>
    </source>
</evidence>
<dbReference type="RefSeq" id="WP_092702896.1">
    <property type="nucleotide sequence ID" value="NZ_FNFC01000010.1"/>
</dbReference>
<feature type="transmembrane region" description="Helical" evidence="1">
    <location>
        <begin position="125"/>
        <end position="146"/>
    </location>
</feature>
<sequence length="151" mass="16452">MNEAKTPDTDLSEARTQLQRRKRYKRLFYGILTVGIVGYFALVTVWNRVGGDAIAVSAVGVYWGAIVLGLGVLHFGPDGIEDEREEEINAEAAGRTLGVAGFLLILGAPGLATLGQTGVYTAPPWLNGMIWGYASLFGIFAVAHWYTKRQY</sequence>
<name>A0A1G8WZP4_9EURY</name>
<dbReference type="AlphaFoldDB" id="A0A1G8WZP4"/>
<protein>
    <submittedName>
        <fullName evidence="2">Predicted membrane protein</fullName>
    </submittedName>
</protein>
<feature type="transmembrane region" description="Helical" evidence="1">
    <location>
        <begin position="53"/>
        <end position="76"/>
    </location>
</feature>
<dbReference type="OrthoDB" id="324434at2157"/>
<dbReference type="Proteomes" id="UP000198856">
    <property type="component" value="Unassembled WGS sequence"/>
</dbReference>
<keyword evidence="1" id="KW-1133">Transmembrane helix</keyword>
<evidence type="ECO:0000256" key="1">
    <source>
        <dbReference type="SAM" id="Phobius"/>
    </source>
</evidence>
<dbReference type="Pfam" id="PF09946">
    <property type="entry name" value="DUF2178"/>
    <property type="match status" value="1"/>
</dbReference>
<dbReference type="STRING" id="890420.SAMN05216226_1106"/>
<keyword evidence="1" id="KW-0812">Transmembrane</keyword>
<feature type="transmembrane region" description="Helical" evidence="1">
    <location>
        <begin position="97"/>
        <end position="119"/>
    </location>
</feature>
<accession>A0A1G8WZP4</accession>
<dbReference type="EMBL" id="FNFC01000010">
    <property type="protein sequence ID" value="SDJ83055.1"/>
    <property type="molecule type" value="Genomic_DNA"/>
</dbReference>
<keyword evidence="1" id="KW-0472">Membrane</keyword>
<reference evidence="2 3" key="1">
    <citation type="submission" date="2016-10" db="EMBL/GenBank/DDBJ databases">
        <authorList>
            <person name="de Groot N.N."/>
        </authorList>
    </citation>
    <scope>NUCLEOTIDE SEQUENCE [LARGE SCALE GENOMIC DNA]</scope>
    <source>
        <strain evidence="2 3">IBRC-M10015</strain>
    </source>
</reference>
<organism evidence="2 3">
    <name type="scientific">Halovenus aranensis</name>
    <dbReference type="NCBI Taxonomy" id="890420"/>
    <lineage>
        <taxon>Archaea</taxon>
        <taxon>Methanobacteriati</taxon>
        <taxon>Methanobacteriota</taxon>
        <taxon>Stenosarchaea group</taxon>
        <taxon>Halobacteria</taxon>
        <taxon>Halobacteriales</taxon>
        <taxon>Haloarculaceae</taxon>
        <taxon>Halovenus</taxon>
    </lineage>
</organism>